<reference evidence="2 3" key="1">
    <citation type="submission" date="2015-12" db="EMBL/GenBank/DDBJ databases">
        <title>The genome of Folsomia candida.</title>
        <authorList>
            <person name="Faddeeva A."/>
            <person name="Derks M.F."/>
            <person name="Anvar Y."/>
            <person name="Smit S."/>
            <person name="Van Straalen N."/>
            <person name="Roelofs D."/>
        </authorList>
    </citation>
    <scope>NUCLEOTIDE SEQUENCE [LARGE SCALE GENOMIC DNA]</scope>
    <source>
        <strain evidence="2 3">VU population</strain>
        <tissue evidence="2">Whole body</tissue>
    </source>
</reference>
<keyword evidence="1" id="KW-0812">Transmembrane</keyword>
<sequence length="278" mass="31770">LPSALQLITLPLRLNKFPAPFYQKIVYVVNARKSFWPDLKFWSFDKPPCVAADSIIDNQANVLNLTIIHSSEHHRANEIIYAVLHIPGDLRSVIHLVEYMDAQNSLSYCKRHVPTTNWTVWFTPYGKFVWMSVAFCLSLIALTSWIACGIKTWRSLVLQVFLQLSMFVRQPIRNFNRINITVGLISLVLLALYETFITGSLISPQPPVKFRHIGDLVNAGFIFLIDRLQYSGFLPIETLPDVREAFIKGNTCGNALHGITCWKCRDVEDYKNASDQLQ</sequence>
<organism evidence="2 3">
    <name type="scientific">Folsomia candida</name>
    <name type="common">Springtail</name>
    <dbReference type="NCBI Taxonomy" id="158441"/>
    <lineage>
        <taxon>Eukaryota</taxon>
        <taxon>Metazoa</taxon>
        <taxon>Ecdysozoa</taxon>
        <taxon>Arthropoda</taxon>
        <taxon>Hexapoda</taxon>
        <taxon>Collembola</taxon>
        <taxon>Entomobryomorpha</taxon>
        <taxon>Isotomoidea</taxon>
        <taxon>Isotomidae</taxon>
        <taxon>Proisotominae</taxon>
        <taxon>Folsomia</taxon>
    </lineage>
</organism>
<comment type="caution">
    <text evidence="2">The sequence shown here is derived from an EMBL/GenBank/DDBJ whole genome shotgun (WGS) entry which is preliminary data.</text>
</comment>
<feature type="non-terminal residue" evidence="2">
    <location>
        <position position="1"/>
    </location>
</feature>
<protein>
    <submittedName>
        <fullName evidence="2">Uncharacterized protein</fullName>
    </submittedName>
</protein>
<feature type="transmembrane region" description="Helical" evidence="1">
    <location>
        <begin position="128"/>
        <end position="148"/>
    </location>
</feature>
<keyword evidence="1" id="KW-1133">Transmembrane helix</keyword>
<dbReference type="EMBL" id="LNIX01000010">
    <property type="protein sequence ID" value="OXA49798.1"/>
    <property type="molecule type" value="Genomic_DNA"/>
</dbReference>
<keyword evidence="1" id="KW-0472">Membrane</keyword>
<evidence type="ECO:0000256" key="1">
    <source>
        <dbReference type="SAM" id="Phobius"/>
    </source>
</evidence>
<proteinExistence type="predicted"/>
<dbReference type="Proteomes" id="UP000198287">
    <property type="component" value="Unassembled WGS sequence"/>
</dbReference>
<gene>
    <name evidence="2" type="ORF">Fcan01_15575</name>
</gene>
<dbReference type="AlphaFoldDB" id="A0A226DXP1"/>
<evidence type="ECO:0000313" key="2">
    <source>
        <dbReference type="EMBL" id="OXA49798.1"/>
    </source>
</evidence>
<name>A0A226DXP1_FOLCA</name>
<feature type="transmembrane region" description="Helical" evidence="1">
    <location>
        <begin position="178"/>
        <end position="202"/>
    </location>
</feature>
<accession>A0A226DXP1</accession>
<evidence type="ECO:0000313" key="3">
    <source>
        <dbReference type="Proteomes" id="UP000198287"/>
    </source>
</evidence>
<keyword evidence="3" id="KW-1185">Reference proteome</keyword>